<dbReference type="Gene3D" id="2.40.10.120">
    <property type="match status" value="1"/>
</dbReference>
<name>A0A4Q9V2C0_9ACTO</name>
<dbReference type="SUPFAM" id="SSF50494">
    <property type="entry name" value="Trypsin-like serine proteases"/>
    <property type="match status" value="1"/>
</dbReference>
<dbReference type="AlphaFoldDB" id="A0A4Q9V2C0"/>
<reference evidence="2 3" key="1">
    <citation type="submission" date="2019-02" db="EMBL/GenBank/DDBJ databases">
        <title>Arcanobacterium bovis sp. nov., isolated from the milk of a cow with mastitis.</title>
        <authorList>
            <person name="Sammra O."/>
            <person name="Foster G."/>
            <person name="Hassan A."/>
            <person name="Alssahen M."/>
            <person name="Laemmler C."/>
            <person name="Borowiak M."/>
            <person name="Malorny B."/>
            <person name="Abdulmawjood A."/>
        </authorList>
    </citation>
    <scope>NUCLEOTIDE SEQUENCE [LARGE SCALE GENOMIC DNA]</scope>
    <source>
        <strain evidence="2 3">C605018/01/1</strain>
    </source>
</reference>
<feature type="domain" description="Peptidase S1" evidence="1">
    <location>
        <begin position="34"/>
        <end position="174"/>
    </location>
</feature>
<sequence length="180" mass="19355">MDPNCRSLFGRGKHTDPNVPAHVVKVHFSNSKVNPGPAYSIDSYQISPSADMALLRLSKPHKLSKYGVLSDSHQFRVGELVTLYGYGKGLHDAEVKSLRRAQLKVVGQDFSYIAGETLKMKGITGASNHGDSGGPVVNAAGEIIGVNVLGSHAAWCDPYAPSEAVDLSHYRQWVKDVAGI</sequence>
<dbReference type="InterPro" id="IPR001254">
    <property type="entry name" value="Trypsin_dom"/>
</dbReference>
<dbReference type="GO" id="GO:0006508">
    <property type="term" value="P:proteolysis"/>
    <property type="evidence" value="ECO:0007669"/>
    <property type="project" value="UniProtKB-KW"/>
</dbReference>
<proteinExistence type="predicted"/>
<keyword evidence="3" id="KW-1185">Reference proteome</keyword>
<evidence type="ECO:0000313" key="3">
    <source>
        <dbReference type="Proteomes" id="UP000293036"/>
    </source>
</evidence>
<evidence type="ECO:0000259" key="1">
    <source>
        <dbReference type="Pfam" id="PF00089"/>
    </source>
</evidence>
<organism evidence="2 3">
    <name type="scientific">Arcanobacterium bovis</name>
    <dbReference type="NCBI Taxonomy" id="2529275"/>
    <lineage>
        <taxon>Bacteria</taxon>
        <taxon>Bacillati</taxon>
        <taxon>Actinomycetota</taxon>
        <taxon>Actinomycetes</taxon>
        <taxon>Actinomycetales</taxon>
        <taxon>Actinomycetaceae</taxon>
        <taxon>Arcanobacterium</taxon>
    </lineage>
</organism>
<keyword evidence="2" id="KW-0378">Hydrolase</keyword>
<protein>
    <submittedName>
        <fullName evidence="2">Serine protease</fullName>
    </submittedName>
</protein>
<comment type="caution">
    <text evidence="2">The sequence shown here is derived from an EMBL/GenBank/DDBJ whole genome shotgun (WGS) entry which is preliminary data.</text>
</comment>
<dbReference type="GO" id="GO:0004252">
    <property type="term" value="F:serine-type endopeptidase activity"/>
    <property type="evidence" value="ECO:0007669"/>
    <property type="project" value="InterPro"/>
</dbReference>
<gene>
    <name evidence="2" type="ORF">EZJ44_01245</name>
</gene>
<dbReference type="Pfam" id="PF00089">
    <property type="entry name" value="Trypsin"/>
    <property type="match status" value="1"/>
</dbReference>
<dbReference type="Proteomes" id="UP000293036">
    <property type="component" value="Unassembled WGS sequence"/>
</dbReference>
<evidence type="ECO:0000313" key="2">
    <source>
        <dbReference type="EMBL" id="TBW23791.1"/>
    </source>
</evidence>
<dbReference type="OrthoDB" id="3611234at2"/>
<dbReference type="InterPro" id="IPR009003">
    <property type="entry name" value="Peptidase_S1_PA"/>
</dbReference>
<dbReference type="InterPro" id="IPR033116">
    <property type="entry name" value="TRYPSIN_SER"/>
</dbReference>
<dbReference type="EMBL" id="SJDT01000001">
    <property type="protein sequence ID" value="TBW23791.1"/>
    <property type="molecule type" value="Genomic_DNA"/>
</dbReference>
<keyword evidence="2" id="KW-0645">Protease</keyword>
<accession>A0A4Q9V2C0</accession>
<dbReference type="PROSITE" id="PS00135">
    <property type="entry name" value="TRYPSIN_SER"/>
    <property type="match status" value="1"/>
</dbReference>